<keyword evidence="2" id="KW-0812">Transmembrane</keyword>
<dbReference type="GeneID" id="17282502"/>
<feature type="transmembrane region" description="Helical" evidence="2">
    <location>
        <begin position="110"/>
        <end position="133"/>
    </location>
</feature>
<dbReference type="KEGG" id="ehx:EMIHUDRAFT_362175"/>
<proteinExistence type="predicted"/>
<dbReference type="RefSeq" id="XP_005787166.1">
    <property type="nucleotide sequence ID" value="XM_005787109.1"/>
</dbReference>
<dbReference type="EnsemblProtists" id="EOD37233">
    <property type="protein sequence ID" value="EOD37233"/>
    <property type="gene ID" value="EMIHUDRAFT_362175"/>
</dbReference>
<evidence type="ECO:0000256" key="1">
    <source>
        <dbReference type="SAM" id="MobiDB-lite"/>
    </source>
</evidence>
<reference evidence="4" key="1">
    <citation type="journal article" date="2013" name="Nature">
        <title>Pan genome of the phytoplankton Emiliania underpins its global distribution.</title>
        <authorList>
            <person name="Read B.A."/>
            <person name="Kegel J."/>
            <person name="Klute M.J."/>
            <person name="Kuo A."/>
            <person name="Lefebvre S.C."/>
            <person name="Maumus F."/>
            <person name="Mayer C."/>
            <person name="Miller J."/>
            <person name="Monier A."/>
            <person name="Salamov A."/>
            <person name="Young J."/>
            <person name="Aguilar M."/>
            <person name="Claverie J.M."/>
            <person name="Frickenhaus S."/>
            <person name="Gonzalez K."/>
            <person name="Herman E.K."/>
            <person name="Lin Y.C."/>
            <person name="Napier J."/>
            <person name="Ogata H."/>
            <person name="Sarno A.F."/>
            <person name="Shmutz J."/>
            <person name="Schroeder D."/>
            <person name="de Vargas C."/>
            <person name="Verret F."/>
            <person name="von Dassow P."/>
            <person name="Valentin K."/>
            <person name="Van de Peer Y."/>
            <person name="Wheeler G."/>
            <person name="Dacks J.B."/>
            <person name="Delwiche C.F."/>
            <person name="Dyhrman S.T."/>
            <person name="Glockner G."/>
            <person name="John U."/>
            <person name="Richards T."/>
            <person name="Worden A.Z."/>
            <person name="Zhang X."/>
            <person name="Grigoriev I.V."/>
            <person name="Allen A.E."/>
            <person name="Bidle K."/>
            <person name="Borodovsky M."/>
            <person name="Bowler C."/>
            <person name="Brownlee C."/>
            <person name="Cock J.M."/>
            <person name="Elias M."/>
            <person name="Gladyshev V.N."/>
            <person name="Groth M."/>
            <person name="Guda C."/>
            <person name="Hadaegh A."/>
            <person name="Iglesias-Rodriguez M.D."/>
            <person name="Jenkins J."/>
            <person name="Jones B.M."/>
            <person name="Lawson T."/>
            <person name="Leese F."/>
            <person name="Lindquist E."/>
            <person name="Lobanov A."/>
            <person name="Lomsadze A."/>
            <person name="Malik S.B."/>
            <person name="Marsh M.E."/>
            <person name="Mackinder L."/>
            <person name="Mock T."/>
            <person name="Mueller-Roeber B."/>
            <person name="Pagarete A."/>
            <person name="Parker M."/>
            <person name="Probert I."/>
            <person name="Quesneville H."/>
            <person name="Raines C."/>
            <person name="Rensing S.A."/>
            <person name="Riano-Pachon D.M."/>
            <person name="Richier S."/>
            <person name="Rokitta S."/>
            <person name="Shiraiwa Y."/>
            <person name="Soanes D.M."/>
            <person name="van der Giezen M."/>
            <person name="Wahlund T.M."/>
            <person name="Williams B."/>
            <person name="Wilson W."/>
            <person name="Wolfe G."/>
            <person name="Wurch L.L."/>
        </authorList>
    </citation>
    <scope>NUCLEOTIDE SEQUENCE</scope>
</reference>
<dbReference type="AlphaFoldDB" id="A0A0D3KG52"/>
<organism evidence="3 4">
    <name type="scientific">Emiliania huxleyi (strain CCMP1516)</name>
    <dbReference type="NCBI Taxonomy" id="280463"/>
    <lineage>
        <taxon>Eukaryota</taxon>
        <taxon>Haptista</taxon>
        <taxon>Haptophyta</taxon>
        <taxon>Prymnesiophyceae</taxon>
        <taxon>Isochrysidales</taxon>
        <taxon>Noelaerhabdaceae</taxon>
        <taxon>Emiliania</taxon>
    </lineage>
</organism>
<name>A0A0D3KG52_EMIH1</name>
<protein>
    <submittedName>
        <fullName evidence="3">Uncharacterized protein</fullName>
    </submittedName>
</protein>
<dbReference type="HOGENOM" id="CLU_1527995_0_0_1"/>
<accession>A0A0D3KG52</accession>
<reference evidence="3" key="2">
    <citation type="submission" date="2024-10" db="UniProtKB">
        <authorList>
            <consortium name="EnsemblProtists"/>
        </authorList>
    </citation>
    <scope>IDENTIFICATION</scope>
</reference>
<dbReference type="KEGG" id="ehx:EMIHUDRAFT_363324"/>
<keyword evidence="2" id="KW-1133">Transmembrane helix</keyword>
<feature type="region of interest" description="Disordered" evidence="1">
    <location>
        <begin position="1"/>
        <end position="60"/>
    </location>
</feature>
<evidence type="ECO:0000256" key="2">
    <source>
        <dbReference type="SAM" id="Phobius"/>
    </source>
</evidence>
<keyword evidence="2" id="KW-0472">Membrane</keyword>
<evidence type="ECO:0000313" key="4">
    <source>
        <dbReference type="Proteomes" id="UP000013827"/>
    </source>
</evidence>
<feature type="compositionally biased region" description="Pro residues" evidence="1">
    <location>
        <begin position="12"/>
        <end position="42"/>
    </location>
</feature>
<dbReference type="Proteomes" id="UP000013827">
    <property type="component" value="Unassembled WGS sequence"/>
</dbReference>
<dbReference type="PaxDb" id="2903-EOD34737"/>
<feature type="transmembrane region" description="Helical" evidence="2">
    <location>
        <begin position="87"/>
        <end position="104"/>
    </location>
</feature>
<keyword evidence="4" id="KW-1185">Reference proteome</keyword>
<dbReference type="GeneID" id="17280007"/>
<evidence type="ECO:0000313" key="3">
    <source>
        <dbReference type="EnsemblProtists" id="EOD34737"/>
    </source>
</evidence>
<dbReference type="RefSeq" id="XP_005789662.1">
    <property type="nucleotide sequence ID" value="XM_005789605.1"/>
</dbReference>
<sequence length="176" mass="19155">MYVRKDCRIANSPPPPSPPPPPPSPPPPMLESIPPQPSPTVPVPVAAQSIDEGGKSSWGQQSQLEQLGQPEALAQADASNGTTNVELVPAYNVIAGFLLLPWIVRWPSKMWMIIIFISVLLVPAATLLCYYFACVHAGRSSERRGTLVLSEDEVPDFDEAAEFKPTMQHQPYSGKI</sequence>
<dbReference type="EnsemblProtists" id="EOD34737">
    <property type="protein sequence ID" value="EOD34737"/>
    <property type="gene ID" value="EMIHUDRAFT_363324"/>
</dbReference>